<comment type="catalytic activity">
    <reaction evidence="13">
        <text>N-succinyl-(2S,6S)-2,6-diaminopimelate + H2O = (2S,6S)-2,6-diaminopimelate + succinate</text>
        <dbReference type="Rhea" id="RHEA:22608"/>
        <dbReference type="ChEBI" id="CHEBI:15377"/>
        <dbReference type="ChEBI" id="CHEBI:30031"/>
        <dbReference type="ChEBI" id="CHEBI:57609"/>
        <dbReference type="ChEBI" id="CHEBI:58087"/>
        <dbReference type="EC" id="3.5.1.18"/>
    </reaction>
</comment>
<evidence type="ECO:0000256" key="8">
    <source>
        <dbReference type="ARBA" id="ARBA00022801"/>
    </source>
</evidence>
<dbReference type="GO" id="GO:0008777">
    <property type="term" value="F:acetylornithine deacetylase activity"/>
    <property type="evidence" value="ECO:0007669"/>
    <property type="project" value="TreeGrafter"/>
</dbReference>
<dbReference type="EMBL" id="PVSR01000002">
    <property type="protein sequence ID" value="PRW64843.1"/>
    <property type="molecule type" value="Genomic_DNA"/>
</dbReference>
<evidence type="ECO:0000256" key="13">
    <source>
        <dbReference type="ARBA" id="ARBA00051301"/>
    </source>
</evidence>
<evidence type="ECO:0000256" key="10">
    <source>
        <dbReference type="ARBA" id="ARBA00022915"/>
    </source>
</evidence>
<dbReference type="GO" id="GO:0006526">
    <property type="term" value="P:L-arginine biosynthetic process"/>
    <property type="evidence" value="ECO:0007669"/>
    <property type="project" value="TreeGrafter"/>
</dbReference>
<dbReference type="GO" id="GO:0009089">
    <property type="term" value="P:lysine biosynthetic process via diaminopimelate"/>
    <property type="evidence" value="ECO:0007669"/>
    <property type="project" value="UniProtKB-UniRule"/>
</dbReference>
<keyword evidence="9" id="KW-0862">Zinc</keyword>
<comment type="caution">
    <text evidence="16">The sequence shown here is derived from an EMBL/GenBank/DDBJ whole genome shotgun (WGS) entry which is preliminary data.</text>
</comment>
<keyword evidence="7" id="KW-0479">Metal-binding</keyword>
<evidence type="ECO:0000259" key="15">
    <source>
        <dbReference type="Pfam" id="PF07687"/>
    </source>
</evidence>
<evidence type="ECO:0000313" key="16">
    <source>
        <dbReference type="EMBL" id="PRW64843.1"/>
    </source>
</evidence>
<evidence type="ECO:0000256" key="7">
    <source>
        <dbReference type="ARBA" id="ARBA00022723"/>
    </source>
</evidence>
<dbReference type="InterPro" id="IPR002933">
    <property type="entry name" value="Peptidase_M20"/>
</dbReference>
<comment type="pathway">
    <text evidence="3">Amino-acid biosynthesis; L-lysine biosynthesis via DAP pathway; LL-2,6-diaminopimelate from (S)-tetrahydrodipicolinate (succinylase route): step 3/3.</text>
</comment>
<evidence type="ECO:0000256" key="9">
    <source>
        <dbReference type="ARBA" id="ARBA00022833"/>
    </source>
</evidence>
<dbReference type="SUPFAM" id="SSF55031">
    <property type="entry name" value="Bacterial exopeptidase dimerisation domain"/>
    <property type="match status" value="1"/>
</dbReference>
<evidence type="ECO:0000256" key="3">
    <source>
        <dbReference type="ARBA" id="ARBA00005130"/>
    </source>
</evidence>
<dbReference type="Gene3D" id="3.40.630.10">
    <property type="entry name" value="Zn peptidases"/>
    <property type="match status" value="1"/>
</dbReference>
<evidence type="ECO:0000313" key="17">
    <source>
        <dbReference type="Proteomes" id="UP000239352"/>
    </source>
</evidence>
<comment type="subunit">
    <text evidence="4">Homodimer.</text>
</comment>
<comment type="cofactor">
    <cofactor evidence="1">
        <name>Co(2+)</name>
        <dbReference type="ChEBI" id="CHEBI:48828"/>
    </cofactor>
</comment>
<dbReference type="PANTHER" id="PTHR43808:SF31">
    <property type="entry name" value="N-ACETYL-L-CITRULLINE DEACETYLASE"/>
    <property type="match status" value="1"/>
</dbReference>
<evidence type="ECO:0000256" key="2">
    <source>
        <dbReference type="ARBA" id="ARBA00001947"/>
    </source>
</evidence>
<dbReference type="RefSeq" id="WP_106112410.1">
    <property type="nucleotide sequence ID" value="NZ_PVSR01000002.1"/>
</dbReference>
<evidence type="ECO:0000256" key="5">
    <source>
        <dbReference type="ARBA" id="ARBA00011921"/>
    </source>
</evidence>
<keyword evidence="10" id="KW-0220">Diaminopimelate biosynthesis</keyword>
<organism evidence="16 17">
    <name type="scientific">Actinopolyspora mortivallis</name>
    <dbReference type="NCBI Taxonomy" id="33906"/>
    <lineage>
        <taxon>Bacteria</taxon>
        <taxon>Bacillati</taxon>
        <taxon>Actinomycetota</taxon>
        <taxon>Actinomycetes</taxon>
        <taxon>Actinopolysporales</taxon>
        <taxon>Actinopolysporaceae</taxon>
        <taxon>Actinopolyspora</taxon>
    </lineage>
</organism>
<dbReference type="NCBIfam" id="TIGR01900">
    <property type="entry name" value="dapE-gram_pos"/>
    <property type="match status" value="1"/>
</dbReference>
<evidence type="ECO:0000256" key="1">
    <source>
        <dbReference type="ARBA" id="ARBA00001941"/>
    </source>
</evidence>
<comment type="cofactor">
    <cofactor evidence="2">
        <name>Zn(2+)</name>
        <dbReference type="ChEBI" id="CHEBI:29105"/>
    </cofactor>
</comment>
<proteinExistence type="predicted"/>
<dbReference type="GO" id="GO:0046872">
    <property type="term" value="F:metal ion binding"/>
    <property type="evidence" value="ECO:0007669"/>
    <property type="project" value="UniProtKB-KW"/>
</dbReference>
<keyword evidence="8" id="KW-0378">Hydrolase</keyword>
<evidence type="ECO:0000256" key="12">
    <source>
        <dbReference type="ARBA" id="ARBA00023285"/>
    </source>
</evidence>
<dbReference type="STRING" id="1050202.GCA_000384035_00630"/>
<keyword evidence="12" id="KW-0170">Cobalt</keyword>
<dbReference type="FunCoup" id="A0A2T0H0M7">
    <property type="interactions" value="100"/>
</dbReference>
<evidence type="ECO:0000256" key="4">
    <source>
        <dbReference type="ARBA" id="ARBA00011738"/>
    </source>
</evidence>
<dbReference type="InParanoid" id="A0A2T0H0M7"/>
<dbReference type="Pfam" id="PF07687">
    <property type="entry name" value="M20_dimer"/>
    <property type="match status" value="1"/>
</dbReference>
<dbReference type="Gene3D" id="3.30.70.360">
    <property type="match status" value="1"/>
</dbReference>
<keyword evidence="11" id="KW-0457">Lysine biosynthesis</keyword>
<dbReference type="PANTHER" id="PTHR43808">
    <property type="entry name" value="ACETYLORNITHINE DEACETYLASE"/>
    <property type="match status" value="1"/>
</dbReference>
<protein>
    <recommendedName>
        <fullName evidence="5 14">Succinyl-diaminopimelate desuccinylase</fullName>
        <ecNumber evidence="5 14">3.5.1.18</ecNumber>
    </recommendedName>
</protein>
<reference evidence="16 17" key="1">
    <citation type="submission" date="2018-03" db="EMBL/GenBank/DDBJ databases">
        <title>Actinopolyspora mortivallis from Sahara, screening for active biomolecules.</title>
        <authorList>
            <person name="Selama O."/>
            <person name="Wellington E.M.H."/>
            <person name="Hacene H."/>
        </authorList>
    </citation>
    <scope>NUCLEOTIDE SEQUENCE [LARGE SCALE GENOMIC DNA]</scope>
    <source>
        <strain evidence="16 17">M5A</strain>
    </source>
</reference>
<dbReference type="InterPro" id="IPR036264">
    <property type="entry name" value="Bact_exopeptidase_dim_dom"/>
</dbReference>
<dbReference type="EC" id="3.5.1.18" evidence="5 14"/>
<dbReference type="GO" id="GO:0009014">
    <property type="term" value="F:succinyl-diaminopimelate desuccinylase activity"/>
    <property type="evidence" value="ECO:0007669"/>
    <property type="project" value="UniProtKB-UniRule"/>
</dbReference>
<dbReference type="Pfam" id="PF01546">
    <property type="entry name" value="Peptidase_M20"/>
    <property type="match status" value="1"/>
</dbReference>
<dbReference type="InterPro" id="IPR010174">
    <property type="entry name" value="Succinyl-DAP_deSuclase_DapE"/>
</dbReference>
<dbReference type="FunFam" id="3.30.70.360:FF:000011">
    <property type="entry name" value="Succinyl-diaminopimelate desuccinylase"/>
    <property type="match status" value="1"/>
</dbReference>
<dbReference type="GO" id="GO:0019877">
    <property type="term" value="P:diaminopimelate biosynthetic process"/>
    <property type="evidence" value="ECO:0007669"/>
    <property type="project" value="UniProtKB-KW"/>
</dbReference>
<name>A0A2T0H0M7_ACTMO</name>
<dbReference type="AlphaFoldDB" id="A0A2T0H0M7"/>
<gene>
    <name evidence="16" type="ORF">CEP50_03230</name>
</gene>
<dbReference type="InterPro" id="IPR011650">
    <property type="entry name" value="Peptidase_M20_dimer"/>
</dbReference>
<dbReference type="InterPro" id="IPR050072">
    <property type="entry name" value="Peptidase_M20A"/>
</dbReference>
<dbReference type="Proteomes" id="UP000239352">
    <property type="component" value="Unassembled WGS sequence"/>
</dbReference>
<evidence type="ECO:0000256" key="6">
    <source>
        <dbReference type="ARBA" id="ARBA00022605"/>
    </source>
</evidence>
<dbReference type="SUPFAM" id="SSF53187">
    <property type="entry name" value="Zn-dependent exopeptidases"/>
    <property type="match status" value="1"/>
</dbReference>
<keyword evidence="6" id="KW-0028">Amino-acid biosynthesis</keyword>
<accession>A0A2T0H0M7</accession>
<evidence type="ECO:0000256" key="14">
    <source>
        <dbReference type="NCBIfam" id="TIGR01900"/>
    </source>
</evidence>
<sequence>MPARSIVPAVTPRLDLTADPVELTAALVDIPSVSGSEERLADAVERALREQAGGLEIVRSGNAVLARTNLGRDSRVVLAGHLDTVPVNDNLPLSRTGGGEDEVLHGCGTVDMKGGDAVMLHLAATLEEPRHDLTFVFYDCEEVSADRNGLNRIERDLPDWMDGGLAVVCEPSDASVQAGCQGTLRVEVRTEGRRAHSARAWMGSNAIHAAEPILRRLSEYEPRSPDVDGLRFHEGLQAVGISGGVAGNVVPDECVVTVNHRFAPDTSLEEAQRRVREIFHDFEVTVVDAARSAHPGLSQPATAELVEASGGEPVAKLGWTDVARFAARGMPAVNFGPGSPTLAHTKEEHVAASQIRHCAGVLRRALGSG</sequence>
<feature type="domain" description="Peptidase M20 dimerisation" evidence="15">
    <location>
        <begin position="182"/>
        <end position="279"/>
    </location>
</feature>
<keyword evidence="17" id="KW-1185">Reference proteome</keyword>
<evidence type="ECO:0000256" key="11">
    <source>
        <dbReference type="ARBA" id="ARBA00023154"/>
    </source>
</evidence>